<evidence type="ECO:0000313" key="1">
    <source>
        <dbReference type="EMBL" id="KAG0267424.1"/>
    </source>
</evidence>
<protein>
    <submittedName>
        <fullName evidence="1">Uncharacterized protein</fullName>
    </submittedName>
</protein>
<reference evidence="1" key="1">
    <citation type="journal article" date="2020" name="Fungal Divers.">
        <title>Resolving the Mortierellaceae phylogeny through synthesis of multi-gene phylogenetics and phylogenomics.</title>
        <authorList>
            <person name="Vandepol N."/>
            <person name="Liber J."/>
            <person name="Desiro A."/>
            <person name="Na H."/>
            <person name="Kennedy M."/>
            <person name="Barry K."/>
            <person name="Grigoriev I.V."/>
            <person name="Miller A.N."/>
            <person name="O'Donnell K."/>
            <person name="Stajich J.E."/>
            <person name="Bonito G."/>
        </authorList>
    </citation>
    <scope>NUCLEOTIDE SEQUENCE</scope>
    <source>
        <strain evidence="1">KOD948</strain>
    </source>
</reference>
<name>A0A9P6QIK1_9FUNG</name>
<proteinExistence type="predicted"/>
<dbReference type="AlphaFoldDB" id="A0A9P6QIK1"/>
<comment type="caution">
    <text evidence="1">The sequence shown here is derived from an EMBL/GenBank/DDBJ whole genome shotgun (WGS) entry which is preliminary data.</text>
</comment>
<sequence>MEPAALRAHAEYVHDIRISGAIDVEYYDIHFENLRYLDMDAVDEPLNTPKVITGSYHDDNEDIRFKNPKELTLGEMTVMTVNNRFVGYFWWICARFEGLDFYSMTLPLHNMPSRLCFRGAKRLSLSFTPSLDPGQPHTVPGVLEQLELIKKIPERDPVLVPQGG</sequence>
<accession>A0A9P6QIK1</accession>
<keyword evidence="2" id="KW-1185">Reference proteome</keyword>
<dbReference type="Proteomes" id="UP000726737">
    <property type="component" value="Unassembled WGS sequence"/>
</dbReference>
<evidence type="ECO:0000313" key="2">
    <source>
        <dbReference type="Proteomes" id="UP000726737"/>
    </source>
</evidence>
<organism evidence="1 2">
    <name type="scientific">Mortierella polycephala</name>
    <dbReference type="NCBI Taxonomy" id="41804"/>
    <lineage>
        <taxon>Eukaryota</taxon>
        <taxon>Fungi</taxon>
        <taxon>Fungi incertae sedis</taxon>
        <taxon>Mucoromycota</taxon>
        <taxon>Mortierellomycotina</taxon>
        <taxon>Mortierellomycetes</taxon>
        <taxon>Mortierellales</taxon>
        <taxon>Mortierellaceae</taxon>
        <taxon>Mortierella</taxon>
    </lineage>
</organism>
<dbReference type="OrthoDB" id="2356566at2759"/>
<gene>
    <name evidence="1" type="ORF">BG011_005709</name>
</gene>
<dbReference type="EMBL" id="JAAAJA010000004">
    <property type="protein sequence ID" value="KAG0267424.1"/>
    <property type="molecule type" value="Genomic_DNA"/>
</dbReference>